<gene>
    <name evidence="1" type="ORF">SAMN05216565_103295</name>
</gene>
<dbReference type="AlphaFoldDB" id="A0A1H0T6L6"/>
<name>A0A1H0T6L6_9BACI</name>
<keyword evidence="2" id="KW-1185">Reference proteome</keyword>
<proteinExistence type="predicted"/>
<sequence>MKNSVRLPNTVNNRLELVEIPRKDLQCLSYLDVPTIYIPYPVIMRPIQQVIGTVQTIMVKLIART</sequence>
<accession>A0A1H0T6L6</accession>
<dbReference type="EMBL" id="FNJU01000003">
    <property type="protein sequence ID" value="SDP49238.1"/>
    <property type="molecule type" value="Genomic_DNA"/>
</dbReference>
<organism evidence="1 2">
    <name type="scientific">Litchfieldia salsa</name>
    <dbReference type="NCBI Taxonomy" id="930152"/>
    <lineage>
        <taxon>Bacteria</taxon>
        <taxon>Bacillati</taxon>
        <taxon>Bacillota</taxon>
        <taxon>Bacilli</taxon>
        <taxon>Bacillales</taxon>
        <taxon>Bacillaceae</taxon>
        <taxon>Litchfieldia</taxon>
    </lineage>
</organism>
<evidence type="ECO:0000313" key="1">
    <source>
        <dbReference type="EMBL" id="SDP49238.1"/>
    </source>
</evidence>
<evidence type="ECO:0000313" key="2">
    <source>
        <dbReference type="Proteomes" id="UP000199159"/>
    </source>
</evidence>
<protein>
    <submittedName>
        <fullName evidence="1">Uncharacterized protein</fullName>
    </submittedName>
</protein>
<dbReference type="Proteomes" id="UP000199159">
    <property type="component" value="Unassembled WGS sequence"/>
</dbReference>
<dbReference type="RefSeq" id="WP_090852097.1">
    <property type="nucleotide sequence ID" value="NZ_FNJU01000003.1"/>
</dbReference>
<reference evidence="2" key="1">
    <citation type="submission" date="2016-10" db="EMBL/GenBank/DDBJ databases">
        <authorList>
            <person name="Varghese N."/>
            <person name="Submissions S."/>
        </authorList>
    </citation>
    <scope>NUCLEOTIDE SEQUENCE [LARGE SCALE GENOMIC DNA]</scope>
    <source>
        <strain evidence="2">IBRC-M10078</strain>
    </source>
</reference>